<evidence type="ECO:0000313" key="2">
    <source>
        <dbReference type="Proteomes" id="UP000287896"/>
    </source>
</evidence>
<evidence type="ECO:0000313" key="1">
    <source>
        <dbReference type="EMBL" id="AZU98856.1"/>
    </source>
</evidence>
<proteinExistence type="predicted"/>
<dbReference type="EMBL" id="MK288021">
    <property type="protein sequence ID" value="AZU98856.1"/>
    <property type="molecule type" value="Genomic_DNA"/>
</dbReference>
<gene>
    <name evidence="1" type="ORF">pW2_16</name>
</gene>
<protein>
    <submittedName>
        <fullName evidence="1">Uncharacterized protein</fullName>
    </submittedName>
</protein>
<accession>A0A3T0IHK5</accession>
<name>A0A3T0IHK5_9CAUD</name>
<reference evidence="1 2" key="1">
    <citation type="submission" date="2018-12" db="EMBL/GenBank/DDBJ databases">
        <title>Characterization of a novel siphovirus infacting Bacillus anthracis.</title>
        <authorList>
            <person name="Hu X."/>
            <person name="Wan X."/>
            <person name="Geng P."/>
            <person name="Yuan Z."/>
        </authorList>
    </citation>
    <scope>NUCLEOTIDE SEQUENCE [LARGE SCALE GENOMIC DNA]</scope>
</reference>
<organism evidence="1 2">
    <name type="scientific">Bacillus phage pW2</name>
    <dbReference type="NCBI Taxonomy" id="2500559"/>
    <lineage>
        <taxon>Viruses</taxon>
        <taxon>Duplodnaviria</taxon>
        <taxon>Heunggongvirae</taxon>
        <taxon>Uroviricota</taxon>
        <taxon>Caudoviricetes</taxon>
        <taxon>Joanripponvirinae</taxon>
        <taxon>Sophritavirus</taxon>
        <taxon>Sophritavirus pW2</taxon>
    </lineage>
</organism>
<dbReference type="Proteomes" id="UP000287896">
    <property type="component" value="Segment"/>
</dbReference>
<keyword evidence="2" id="KW-1185">Reference proteome</keyword>
<sequence length="159" mass="19414">MNHNFYKYTYYCYPDTSRLEETIQKLERYREQVGFTYSDNYIYETYIYSHDYQELIERDTELVLDIDEEIEVNGKKGYIKSKKYDVENDTMHYYTDIVVKTNNDHFEESKISSTTSMINLINNHLVRFKEWDEMAKYNKTAQEEQEQTFIGKIIKWFKG</sequence>